<dbReference type="InterPro" id="IPR036271">
    <property type="entry name" value="Tet_transcr_reg_TetR-rel_C_sf"/>
</dbReference>
<dbReference type="InterPro" id="IPR009057">
    <property type="entry name" value="Homeodomain-like_sf"/>
</dbReference>
<dbReference type="RefSeq" id="WP_379595217.1">
    <property type="nucleotide sequence ID" value="NZ_JBHRTN010000007.1"/>
</dbReference>
<dbReference type="SUPFAM" id="SSF48498">
    <property type="entry name" value="Tetracyclin repressor-like, C-terminal domain"/>
    <property type="match status" value="1"/>
</dbReference>
<dbReference type="PANTHER" id="PTHR30055:SF240">
    <property type="entry name" value="HTH-TYPE TRANSCRIPTIONAL REGULATOR ACRR"/>
    <property type="match status" value="1"/>
</dbReference>
<dbReference type="Pfam" id="PF08361">
    <property type="entry name" value="TetR_C_2"/>
    <property type="match status" value="1"/>
</dbReference>
<accession>A0ABV7G2A1</accession>
<dbReference type="Pfam" id="PF00440">
    <property type="entry name" value="TetR_N"/>
    <property type="match status" value="1"/>
</dbReference>
<dbReference type="InterPro" id="IPR050109">
    <property type="entry name" value="HTH-type_TetR-like_transc_reg"/>
</dbReference>
<evidence type="ECO:0000259" key="6">
    <source>
        <dbReference type="PROSITE" id="PS50977"/>
    </source>
</evidence>
<reference evidence="8" key="1">
    <citation type="journal article" date="2019" name="Int. J. Syst. Evol. Microbiol.">
        <title>The Global Catalogue of Microorganisms (GCM) 10K type strain sequencing project: providing services to taxonomists for standard genome sequencing and annotation.</title>
        <authorList>
            <consortium name="The Broad Institute Genomics Platform"/>
            <consortium name="The Broad Institute Genome Sequencing Center for Infectious Disease"/>
            <person name="Wu L."/>
            <person name="Ma J."/>
        </authorList>
    </citation>
    <scope>NUCLEOTIDE SEQUENCE [LARGE SCALE GENOMIC DNA]</scope>
    <source>
        <strain evidence="8">KCTC 52094</strain>
    </source>
</reference>
<comment type="caution">
    <text evidence="7">The sequence shown here is derived from an EMBL/GenBank/DDBJ whole genome shotgun (WGS) entry which is preliminary data.</text>
</comment>
<keyword evidence="8" id="KW-1185">Reference proteome</keyword>
<gene>
    <name evidence="7" type="ORF">ACFOD4_07035</name>
</gene>
<feature type="DNA-binding region" description="H-T-H motif" evidence="5">
    <location>
        <begin position="33"/>
        <end position="52"/>
    </location>
</feature>
<keyword evidence="4" id="KW-0804">Transcription</keyword>
<feature type="domain" description="HTH tetR-type" evidence="6">
    <location>
        <begin position="10"/>
        <end position="70"/>
    </location>
</feature>
<evidence type="ECO:0000313" key="8">
    <source>
        <dbReference type="Proteomes" id="UP001595593"/>
    </source>
</evidence>
<dbReference type="Gene3D" id="1.10.357.10">
    <property type="entry name" value="Tetracycline Repressor, domain 2"/>
    <property type="match status" value="1"/>
</dbReference>
<dbReference type="PANTHER" id="PTHR30055">
    <property type="entry name" value="HTH-TYPE TRANSCRIPTIONAL REGULATOR RUTR"/>
    <property type="match status" value="1"/>
</dbReference>
<proteinExistence type="predicted"/>
<dbReference type="Proteomes" id="UP001595593">
    <property type="component" value="Unassembled WGS sequence"/>
</dbReference>
<dbReference type="InterPro" id="IPR013572">
    <property type="entry name" value="Tscrpt_reg_MAATS_C"/>
</dbReference>
<name>A0ABV7G2A1_9PROT</name>
<keyword evidence="1" id="KW-0678">Repressor</keyword>
<sequence length="204" mass="22868">MPRRTKQEADETREALLDAAEQVFLARGVTRASLDEVARAAGCTRGAVHWHFRDKLGLFLALDERLILIQDEMKQRLRQHGDLAPLKAVSIAITSALEDLENNPSQCRLLTIMLHRCEYVAEMEPALERRRTANAKFRADLRHCFQLAADRSELASGWSPDRAALLLHVLLSGFIQEWLRGNSGFSLSGEVSDAVRDFLACTTA</sequence>
<evidence type="ECO:0000256" key="5">
    <source>
        <dbReference type="PROSITE-ProRule" id="PRU00335"/>
    </source>
</evidence>
<dbReference type="EMBL" id="JBHRTN010000007">
    <property type="protein sequence ID" value="MFC3124811.1"/>
    <property type="molecule type" value="Genomic_DNA"/>
</dbReference>
<evidence type="ECO:0000256" key="3">
    <source>
        <dbReference type="ARBA" id="ARBA00023125"/>
    </source>
</evidence>
<protein>
    <submittedName>
        <fullName evidence="7">TetR family transcriptional regulator</fullName>
    </submittedName>
</protein>
<dbReference type="PRINTS" id="PR00455">
    <property type="entry name" value="HTHTETR"/>
</dbReference>
<dbReference type="PROSITE" id="PS50977">
    <property type="entry name" value="HTH_TETR_2"/>
    <property type="match status" value="1"/>
</dbReference>
<evidence type="ECO:0000256" key="4">
    <source>
        <dbReference type="ARBA" id="ARBA00023163"/>
    </source>
</evidence>
<evidence type="ECO:0000256" key="1">
    <source>
        <dbReference type="ARBA" id="ARBA00022491"/>
    </source>
</evidence>
<keyword evidence="2" id="KW-0805">Transcription regulation</keyword>
<evidence type="ECO:0000256" key="2">
    <source>
        <dbReference type="ARBA" id="ARBA00023015"/>
    </source>
</evidence>
<dbReference type="InterPro" id="IPR001647">
    <property type="entry name" value="HTH_TetR"/>
</dbReference>
<evidence type="ECO:0000313" key="7">
    <source>
        <dbReference type="EMBL" id="MFC3124811.1"/>
    </source>
</evidence>
<dbReference type="SUPFAM" id="SSF46689">
    <property type="entry name" value="Homeodomain-like"/>
    <property type="match status" value="1"/>
</dbReference>
<organism evidence="7 8">
    <name type="scientific">Teichococcus globiformis</name>
    <dbReference type="NCBI Taxonomy" id="2307229"/>
    <lineage>
        <taxon>Bacteria</taxon>
        <taxon>Pseudomonadati</taxon>
        <taxon>Pseudomonadota</taxon>
        <taxon>Alphaproteobacteria</taxon>
        <taxon>Acetobacterales</taxon>
        <taxon>Roseomonadaceae</taxon>
        <taxon>Roseomonas</taxon>
    </lineage>
</organism>
<keyword evidence="3 5" id="KW-0238">DNA-binding</keyword>